<dbReference type="GeneID" id="106056930"/>
<dbReference type="Gene3D" id="2.40.150.20">
    <property type="entry name" value="Ribosomal protein L14"/>
    <property type="match status" value="1"/>
</dbReference>
<keyword evidence="4" id="KW-0689">Ribosomal protein</keyword>
<evidence type="ECO:0000256" key="4">
    <source>
        <dbReference type="ARBA" id="ARBA00022980"/>
    </source>
</evidence>
<dbReference type="SUPFAM" id="SSF50193">
    <property type="entry name" value="Ribosomal protein L14"/>
    <property type="match status" value="1"/>
</dbReference>
<reference evidence="9" key="1">
    <citation type="submission" date="2020-05" db="UniProtKB">
        <authorList>
            <consortium name="EnsemblMetazoa"/>
        </authorList>
    </citation>
    <scope>IDENTIFICATION</scope>
    <source>
        <strain evidence="9">BB02</strain>
    </source>
</reference>
<sequence>MALSIHQQICRSFSQRVGTSTCQSCQFSTSQTLHEVRKLMRMRIVDNSAIGKAAAQIGKPPKVIHVYNKRQVGFLGDKVLVTVKGEMKKAYIVGLRQKQLPNVPRMDTNNIVLVDDKGDPLGTRVMVPIPSALRGKGGDLTKILSLATKFV</sequence>
<dbReference type="Pfam" id="PF00238">
    <property type="entry name" value="Ribosomal_L14"/>
    <property type="match status" value="1"/>
</dbReference>
<keyword evidence="6" id="KW-0687">Ribonucleoprotein</keyword>
<dbReference type="SMART" id="SM01374">
    <property type="entry name" value="Ribosomal_L14"/>
    <property type="match status" value="1"/>
</dbReference>
<dbReference type="FunFam" id="2.40.150.20:FF:000018">
    <property type="entry name" value="Ribosomal protein L14, putative"/>
    <property type="match status" value="1"/>
</dbReference>
<comment type="similarity">
    <text evidence="2">Belongs to the universal ribosomal protein uL14 family.</text>
</comment>
<evidence type="ECO:0000256" key="6">
    <source>
        <dbReference type="ARBA" id="ARBA00023274"/>
    </source>
</evidence>
<dbReference type="PANTHER" id="PTHR21037:SF3">
    <property type="entry name" value="LARGE RIBOSOMAL SUBUNIT PROTEIN UL14M"/>
    <property type="match status" value="1"/>
</dbReference>
<dbReference type="GO" id="GO:0003735">
    <property type="term" value="F:structural constituent of ribosome"/>
    <property type="evidence" value="ECO:0007669"/>
    <property type="project" value="InterPro"/>
</dbReference>
<evidence type="ECO:0000256" key="1">
    <source>
        <dbReference type="ARBA" id="ARBA00004173"/>
    </source>
</evidence>
<accession>A0A2C9KVT4</accession>
<dbReference type="VEuPathDB" id="VectorBase:BGLB024142"/>
<reference evidence="12" key="2">
    <citation type="submission" date="2025-04" db="UniProtKB">
        <authorList>
            <consortium name="RefSeq"/>
        </authorList>
    </citation>
    <scope>IDENTIFICATION</scope>
</reference>
<dbReference type="RefSeq" id="XP_013069316.1">
    <property type="nucleotide sequence ID" value="XM_013213862.2"/>
</dbReference>
<proteinExistence type="inferred from homology"/>
<evidence type="ECO:0000313" key="10">
    <source>
        <dbReference type="Proteomes" id="UP000076420"/>
    </source>
</evidence>
<dbReference type="VEuPathDB" id="VectorBase:BGLAX_045628"/>
<organism evidence="9 10">
    <name type="scientific">Biomphalaria glabrata</name>
    <name type="common">Bloodfluke planorb</name>
    <name type="synonym">Freshwater snail</name>
    <dbReference type="NCBI Taxonomy" id="6526"/>
    <lineage>
        <taxon>Eukaryota</taxon>
        <taxon>Metazoa</taxon>
        <taxon>Spiralia</taxon>
        <taxon>Lophotrochozoa</taxon>
        <taxon>Mollusca</taxon>
        <taxon>Gastropoda</taxon>
        <taxon>Heterobranchia</taxon>
        <taxon>Euthyneura</taxon>
        <taxon>Panpulmonata</taxon>
        <taxon>Hygrophila</taxon>
        <taxon>Lymnaeoidea</taxon>
        <taxon>Planorbidae</taxon>
        <taxon>Biomphalaria</taxon>
    </lineage>
</organism>
<evidence type="ECO:0000313" key="12">
    <source>
        <dbReference type="RefSeq" id="XP_013069316.1"/>
    </source>
</evidence>
<dbReference type="Proteomes" id="UP000076420">
    <property type="component" value="Unassembled WGS sequence"/>
</dbReference>
<evidence type="ECO:0000256" key="8">
    <source>
        <dbReference type="ARBA" id="ARBA00042938"/>
    </source>
</evidence>
<keyword evidence="11" id="KW-1185">Reference proteome</keyword>
<keyword evidence="5" id="KW-0496">Mitochondrion</keyword>
<evidence type="ECO:0000256" key="7">
    <source>
        <dbReference type="ARBA" id="ARBA00040118"/>
    </source>
</evidence>
<dbReference type="EnsemblMetazoa" id="BGLB024142-RA">
    <property type="protein sequence ID" value="BGLB024142-PA"/>
    <property type="gene ID" value="BGLB024142"/>
</dbReference>
<gene>
    <name evidence="9" type="primary">106056930</name>
    <name evidence="12" type="synonym">LOC106056930</name>
</gene>
<dbReference type="GO" id="GO:0006412">
    <property type="term" value="P:translation"/>
    <property type="evidence" value="ECO:0007669"/>
    <property type="project" value="InterPro"/>
</dbReference>
<dbReference type="InterPro" id="IPR036853">
    <property type="entry name" value="Ribosomal_uL14_sf"/>
</dbReference>
<keyword evidence="3" id="KW-0809">Transit peptide</keyword>
<evidence type="ECO:0000313" key="9">
    <source>
        <dbReference type="EnsemblMetazoa" id="BGLB024142-PA"/>
    </source>
</evidence>
<dbReference type="OrthoDB" id="274765at2759"/>
<dbReference type="PANTHER" id="PTHR21037">
    <property type="entry name" value="39S RIBOSOMAL PROTEIN L14, MITOCHONDRIAL"/>
    <property type="match status" value="1"/>
</dbReference>
<dbReference type="GO" id="GO:0005840">
    <property type="term" value="C:ribosome"/>
    <property type="evidence" value="ECO:0007669"/>
    <property type="project" value="UniProtKB-KW"/>
</dbReference>
<evidence type="ECO:0000256" key="3">
    <source>
        <dbReference type="ARBA" id="ARBA00022946"/>
    </source>
</evidence>
<dbReference type="CDD" id="cd00337">
    <property type="entry name" value="Ribosomal_uL14"/>
    <property type="match status" value="1"/>
</dbReference>
<protein>
    <recommendedName>
        <fullName evidence="7">Large ribosomal subunit protein uL14m</fullName>
    </recommendedName>
    <alternativeName>
        <fullName evidence="8">39S ribosomal protein L14, mitochondrial</fullName>
    </alternativeName>
</protein>
<evidence type="ECO:0000313" key="11">
    <source>
        <dbReference type="Proteomes" id="UP001165740"/>
    </source>
</evidence>
<dbReference type="AlphaFoldDB" id="A0A2C9KVT4"/>
<evidence type="ECO:0000256" key="2">
    <source>
        <dbReference type="ARBA" id="ARBA00010745"/>
    </source>
</evidence>
<dbReference type="InterPro" id="IPR000218">
    <property type="entry name" value="Ribosomal_uL14"/>
</dbReference>
<dbReference type="Proteomes" id="UP001165740">
    <property type="component" value="Chromosome 3"/>
</dbReference>
<dbReference type="GO" id="GO:1990904">
    <property type="term" value="C:ribonucleoprotein complex"/>
    <property type="evidence" value="ECO:0007669"/>
    <property type="project" value="UniProtKB-KW"/>
</dbReference>
<dbReference type="HAMAP" id="MF_01367">
    <property type="entry name" value="Ribosomal_uL14"/>
    <property type="match status" value="1"/>
</dbReference>
<name>A0A2C9KVT4_BIOGL</name>
<dbReference type="STRING" id="6526.A0A2C9KVT4"/>
<dbReference type="GO" id="GO:0005739">
    <property type="term" value="C:mitochondrion"/>
    <property type="evidence" value="ECO:0007669"/>
    <property type="project" value="UniProtKB-SubCell"/>
</dbReference>
<evidence type="ECO:0000256" key="5">
    <source>
        <dbReference type="ARBA" id="ARBA00023128"/>
    </source>
</evidence>
<dbReference type="OMA" id="RCIHVYT"/>
<dbReference type="KEGG" id="bgt:106056930"/>
<comment type="subcellular location">
    <subcellularLocation>
        <location evidence="1">Mitochondrion</location>
    </subcellularLocation>
</comment>